<evidence type="ECO:0000313" key="8">
    <source>
        <dbReference type="Proteomes" id="UP000182737"/>
    </source>
</evidence>
<feature type="domain" description="ABC transporter" evidence="6">
    <location>
        <begin position="2"/>
        <end position="228"/>
    </location>
</feature>
<dbReference type="AlphaFoldDB" id="A0A1I3IC46"/>
<evidence type="ECO:0000256" key="5">
    <source>
        <dbReference type="ARBA" id="ARBA00022840"/>
    </source>
</evidence>
<evidence type="ECO:0000256" key="2">
    <source>
        <dbReference type="ARBA" id="ARBA00022448"/>
    </source>
</evidence>
<dbReference type="EMBL" id="FORI01000001">
    <property type="protein sequence ID" value="SFI45459.1"/>
    <property type="molecule type" value="Genomic_DNA"/>
</dbReference>
<dbReference type="SUPFAM" id="SSF52540">
    <property type="entry name" value="P-loop containing nucleoside triphosphate hydrolases"/>
    <property type="match status" value="1"/>
</dbReference>
<dbReference type="Gene3D" id="3.40.50.300">
    <property type="entry name" value="P-loop containing nucleotide triphosphate hydrolases"/>
    <property type="match status" value="1"/>
</dbReference>
<dbReference type="GO" id="GO:0005524">
    <property type="term" value="F:ATP binding"/>
    <property type="evidence" value="ECO:0007669"/>
    <property type="project" value="UniProtKB-KW"/>
</dbReference>
<comment type="similarity">
    <text evidence="1">Belongs to the ABC transporter superfamily.</text>
</comment>
<evidence type="ECO:0000259" key="6">
    <source>
        <dbReference type="PROSITE" id="PS50893"/>
    </source>
</evidence>
<dbReference type="InterPro" id="IPR050763">
    <property type="entry name" value="ABC_transporter_ATP-binding"/>
</dbReference>
<dbReference type="PROSITE" id="PS00211">
    <property type="entry name" value="ABC_TRANSPORTER_1"/>
    <property type="match status" value="1"/>
</dbReference>
<sequence>MVICDKVNKFILHDVDLHIPQGVTLGIIGASGAGKTTFLKLISGLLKPDGGVVRSCRNNPVEKRAEFLRRISVLFADIPVFDERLSIIDCLEEIRIMYGMKQKEFDERLDYISETLGFTENLLLKSKQLSLGQKRRAELGLTFLRDADLYIFDEPCIGLDQFAKSAFYKLIEEKKREGKTILVSSHDMEDISKIADRVLLLEKGEVAFYGSKEELYKRLAPMEESFIELDGKLPDISDLEVDRYVVENDKMIIRYNSNHVSSKEVLERICKTSRVKSVSVRRASLGESIKKIER</sequence>
<dbReference type="Pfam" id="PF00005">
    <property type="entry name" value="ABC_tran"/>
    <property type="match status" value="1"/>
</dbReference>
<dbReference type="PANTHER" id="PTHR42711:SF5">
    <property type="entry name" value="ABC TRANSPORTER ATP-BINDING PROTEIN NATA"/>
    <property type="match status" value="1"/>
</dbReference>
<dbReference type="Proteomes" id="UP000182737">
    <property type="component" value="Unassembled WGS sequence"/>
</dbReference>
<evidence type="ECO:0000313" key="7">
    <source>
        <dbReference type="EMBL" id="SFI45459.1"/>
    </source>
</evidence>
<accession>A0A1I3IC46</accession>
<keyword evidence="8" id="KW-1185">Reference proteome</keyword>
<proteinExistence type="inferred from homology"/>
<name>A0A1I3IC46_9SPIR</name>
<evidence type="ECO:0000256" key="3">
    <source>
        <dbReference type="ARBA" id="ARBA00022458"/>
    </source>
</evidence>
<evidence type="ECO:0000256" key="4">
    <source>
        <dbReference type="ARBA" id="ARBA00022741"/>
    </source>
</evidence>
<dbReference type="SMART" id="SM00382">
    <property type="entry name" value="AAA"/>
    <property type="match status" value="1"/>
</dbReference>
<reference evidence="8" key="1">
    <citation type="submission" date="2016-10" db="EMBL/GenBank/DDBJ databases">
        <authorList>
            <person name="Varghese N."/>
            <person name="Submissions S."/>
        </authorList>
    </citation>
    <scope>NUCLEOTIDE SEQUENCE [LARGE SCALE GENOMIC DNA]</scope>
    <source>
        <strain evidence="8">XBD1002</strain>
    </source>
</reference>
<dbReference type="GO" id="GO:0016887">
    <property type="term" value="F:ATP hydrolysis activity"/>
    <property type="evidence" value="ECO:0007669"/>
    <property type="project" value="InterPro"/>
</dbReference>
<dbReference type="InterPro" id="IPR027417">
    <property type="entry name" value="P-loop_NTPase"/>
</dbReference>
<dbReference type="PANTHER" id="PTHR42711">
    <property type="entry name" value="ABC TRANSPORTER ATP-BINDING PROTEIN"/>
    <property type="match status" value="1"/>
</dbReference>
<dbReference type="InterPro" id="IPR003439">
    <property type="entry name" value="ABC_transporter-like_ATP-bd"/>
</dbReference>
<dbReference type="OrthoDB" id="9802264at2"/>
<gene>
    <name evidence="7" type="ORF">SAMN04487775_101485</name>
</gene>
<keyword evidence="5 7" id="KW-0067">ATP-binding</keyword>
<protein>
    <submittedName>
        <fullName evidence="7">ABC-2 type transport system ATP-binding protein</fullName>
    </submittedName>
</protein>
<keyword evidence="2" id="KW-0813">Transport</keyword>
<organism evidence="7 8">
    <name type="scientific">Treponema bryantii</name>
    <dbReference type="NCBI Taxonomy" id="163"/>
    <lineage>
        <taxon>Bacteria</taxon>
        <taxon>Pseudomonadati</taxon>
        <taxon>Spirochaetota</taxon>
        <taxon>Spirochaetia</taxon>
        <taxon>Spirochaetales</taxon>
        <taxon>Treponemataceae</taxon>
        <taxon>Treponema</taxon>
    </lineage>
</organism>
<dbReference type="InterPro" id="IPR017871">
    <property type="entry name" value="ABC_transporter-like_CS"/>
</dbReference>
<evidence type="ECO:0000256" key="1">
    <source>
        <dbReference type="ARBA" id="ARBA00005417"/>
    </source>
</evidence>
<dbReference type="RefSeq" id="WP_074930121.1">
    <property type="nucleotide sequence ID" value="NZ_FORI01000001.1"/>
</dbReference>
<keyword evidence="3" id="KW-0536">Nodulation</keyword>
<dbReference type="PROSITE" id="PS50893">
    <property type="entry name" value="ABC_TRANSPORTER_2"/>
    <property type="match status" value="1"/>
</dbReference>
<dbReference type="InterPro" id="IPR003593">
    <property type="entry name" value="AAA+_ATPase"/>
</dbReference>
<keyword evidence="4" id="KW-0547">Nucleotide-binding</keyword>